<dbReference type="EMBL" id="CALNXJ010000021">
    <property type="protein sequence ID" value="CAH3125885.1"/>
    <property type="molecule type" value="Genomic_DNA"/>
</dbReference>
<evidence type="ECO:0000256" key="8">
    <source>
        <dbReference type="ARBA" id="ARBA00023224"/>
    </source>
</evidence>
<dbReference type="GO" id="GO:0005886">
    <property type="term" value="C:plasma membrane"/>
    <property type="evidence" value="ECO:0007669"/>
    <property type="project" value="UniProtKB-SubCell"/>
</dbReference>
<evidence type="ECO:0000256" key="10">
    <source>
        <dbReference type="SAM" id="Phobius"/>
    </source>
</evidence>
<dbReference type="Gene3D" id="1.20.1070.10">
    <property type="entry name" value="Rhodopsin 7-helix transmembrane proteins"/>
    <property type="match status" value="1"/>
</dbReference>
<feature type="transmembrane region" description="Helical" evidence="10">
    <location>
        <begin position="288"/>
        <end position="312"/>
    </location>
</feature>
<feature type="compositionally biased region" description="Basic residues" evidence="9">
    <location>
        <begin position="233"/>
        <end position="243"/>
    </location>
</feature>
<keyword evidence="5" id="KW-0297">G-protein coupled receptor</keyword>
<evidence type="ECO:0000259" key="11">
    <source>
        <dbReference type="PROSITE" id="PS50262"/>
    </source>
</evidence>
<evidence type="ECO:0000256" key="6">
    <source>
        <dbReference type="ARBA" id="ARBA00023136"/>
    </source>
</evidence>
<feature type="transmembrane region" description="Helical" evidence="10">
    <location>
        <begin position="95"/>
        <end position="114"/>
    </location>
</feature>
<evidence type="ECO:0000256" key="7">
    <source>
        <dbReference type="ARBA" id="ARBA00023170"/>
    </source>
</evidence>
<keyword evidence="4 10" id="KW-1133">Transmembrane helix</keyword>
<evidence type="ECO:0000256" key="2">
    <source>
        <dbReference type="ARBA" id="ARBA00022475"/>
    </source>
</evidence>
<dbReference type="SMART" id="SM01381">
    <property type="entry name" value="7TM_GPCR_Srsx"/>
    <property type="match status" value="1"/>
</dbReference>
<evidence type="ECO:0000256" key="1">
    <source>
        <dbReference type="ARBA" id="ARBA00004651"/>
    </source>
</evidence>
<keyword evidence="3 10" id="KW-0812">Transmembrane</keyword>
<evidence type="ECO:0000313" key="12">
    <source>
        <dbReference type="EMBL" id="CAH3125885.1"/>
    </source>
</evidence>
<organism evidence="12 13">
    <name type="scientific">Pocillopora meandrina</name>
    <dbReference type="NCBI Taxonomy" id="46732"/>
    <lineage>
        <taxon>Eukaryota</taxon>
        <taxon>Metazoa</taxon>
        <taxon>Cnidaria</taxon>
        <taxon>Anthozoa</taxon>
        <taxon>Hexacorallia</taxon>
        <taxon>Scleractinia</taxon>
        <taxon>Astrocoeniina</taxon>
        <taxon>Pocilloporidae</taxon>
        <taxon>Pocillopora</taxon>
    </lineage>
</organism>
<keyword evidence="6 10" id="KW-0472">Membrane</keyword>
<feature type="transmembrane region" description="Helical" evidence="10">
    <location>
        <begin position="181"/>
        <end position="205"/>
    </location>
</feature>
<dbReference type="Proteomes" id="UP001159428">
    <property type="component" value="Unassembled WGS sequence"/>
</dbReference>
<reference evidence="12 13" key="1">
    <citation type="submission" date="2022-05" db="EMBL/GenBank/DDBJ databases">
        <authorList>
            <consortium name="Genoscope - CEA"/>
            <person name="William W."/>
        </authorList>
    </citation>
    <scope>NUCLEOTIDE SEQUENCE [LARGE SCALE GENOMIC DNA]</scope>
</reference>
<evidence type="ECO:0000256" key="3">
    <source>
        <dbReference type="ARBA" id="ARBA00022692"/>
    </source>
</evidence>
<name>A0AAU9WUS2_9CNID</name>
<evidence type="ECO:0000256" key="4">
    <source>
        <dbReference type="ARBA" id="ARBA00022989"/>
    </source>
</evidence>
<evidence type="ECO:0000256" key="9">
    <source>
        <dbReference type="SAM" id="MobiDB-lite"/>
    </source>
</evidence>
<protein>
    <recommendedName>
        <fullName evidence="11">G-protein coupled receptors family 1 profile domain-containing protein</fullName>
    </recommendedName>
</protein>
<feature type="transmembrane region" description="Helical" evidence="10">
    <location>
        <begin position="135"/>
        <end position="155"/>
    </location>
</feature>
<dbReference type="CDD" id="cd00637">
    <property type="entry name" value="7tm_classA_rhodopsin-like"/>
    <property type="match status" value="1"/>
</dbReference>
<dbReference type="InterPro" id="IPR017452">
    <property type="entry name" value="GPCR_Rhodpsn_7TM"/>
</dbReference>
<keyword evidence="7" id="KW-0675">Receptor</keyword>
<evidence type="ECO:0000256" key="5">
    <source>
        <dbReference type="ARBA" id="ARBA00023040"/>
    </source>
</evidence>
<dbReference type="GO" id="GO:0004930">
    <property type="term" value="F:G protein-coupled receptor activity"/>
    <property type="evidence" value="ECO:0007669"/>
    <property type="project" value="UniProtKB-KW"/>
</dbReference>
<comment type="caution">
    <text evidence="12">The sequence shown here is derived from an EMBL/GenBank/DDBJ whole genome shotgun (WGS) entry which is preliminary data.</text>
</comment>
<proteinExistence type="predicted"/>
<dbReference type="Pfam" id="PF00001">
    <property type="entry name" value="7tm_1"/>
    <property type="match status" value="1"/>
</dbReference>
<dbReference type="SUPFAM" id="SSF81321">
    <property type="entry name" value="Family A G protein-coupled receptor-like"/>
    <property type="match status" value="1"/>
</dbReference>
<dbReference type="PANTHER" id="PTHR22752">
    <property type="entry name" value="G PROTEIN-COUPLED RECEPTOR"/>
    <property type="match status" value="1"/>
</dbReference>
<feature type="transmembrane region" description="Helical" evidence="10">
    <location>
        <begin position="255"/>
        <end position="276"/>
    </location>
</feature>
<dbReference type="PRINTS" id="PR00237">
    <property type="entry name" value="GPCRRHODOPSN"/>
</dbReference>
<evidence type="ECO:0000313" key="13">
    <source>
        <dbReference type="Proteomes" id="UP001159428"/>
    </source>
</evidence>
<dbReference type="AlphaFoldDB" id="A0AAU9WUS2"/>
<gene>
    <name evidence="12" type="ORF">PMEA_00012319</name>
</gene>
<sequence length="358" mass="40631">MEKNANEYNLPIRSDATIALESTIAVLITIFAVVGNGLIIAAFRKNKVLQTIPNLLVVNLSIVDILASLTTHPLLASVMIQGAWRLGKEVCDYQAILNSFLFTTSHLSITLISLNRYFVIVHYKKYTKVFSKRLTLLYLMSIWMSSSLLSLSYLLTQAEMTFHGKEAVCIVLNKSAAPQSVITVVFGNITFLATVFFNSAIFKLVRSHRKQVSLSFHSSTFQDGSENLEGNRKAWKSSPPRKRSRQVMRNEDFYIARKILIVTSFYTLCWLPQGILKNTNLANVDFSRVIWMASTFCSHLSSVLNPILYGLLNRKLRKTILKMLRMNKHRVINIHTREAPSGRFKSTKKVFTVTQVLD</sequence>
<comment type="subcellular location">
    <subcellularLocation>
        <location evidence="1">Cell membrane</location>
        <topology evidence="1">Multi-pass membrane protein</topology>
    </subcellularLocation>
</comment>
<keyword evidence="2" id="KW-1003">Cell membrane</keyword>
<feature type="domain" description="G-protein coupled receptors family 1 profile" evidence="11">
    <location>
        <begin position="35"/>
        <end position="309"/>
    </location>
</feature>
<feature type="transmembrane region" description="Helical" evidence="10">
    <location>
        <begin position="24"/>
        <end position="43"/>
    </location>
</feature>
<feature type="region of interest" description="Disordered" evidence="9">
    <location>
        <begin position="221"/>
        <end position="243"/>
    </location>
</feature>
<dbReference type="PROSITE" id="PS50262">
    <property type="entry name" value="G_PROTEIN_RECEP_F1_2"/>
    <property type="match status" value="1"/>
</dbReference>
<keyword evidence="13" id="KW-1185">Reference proteome</keyword>
<keyword evidence="8" id="KW-0807">Transducer</keyword>
<accession>A0AAU9WUS2</accession>
<dbReference type="InterPro" id="IPR000276">
    <property type="entry name" value="GPCR_Rhodpsn"/>
</dbReference>
<feature type="transmembrane region" description="Helical" evidence="10">
    <location>
        <begin position="55"/>
        <end position="75"/>
    </location>
</feature>